<protein>
    <submittedName>
        <fullName evidence="1">DUF5131 family protein</fullName>
    </submittedName>
</protein>
<dbReference type="Pfam" id="PF07505">
    <property type="entry name" value="DUF5131"/>
    <property type="match status" value="1"/>
</dbReference>
<dbReference type="AlphaFoldDB" id="A0A498KTQ4"/>
<reference evidence="1 2" key="1">
    <citation type="submission" date="2019-01" db="EMBL/GenBank/DDBJ databases">
        <title>Halorientalis sp. F13-25 a new haloarchaeum isolated from hypersaline water.</title>
        <authorList>
            <person name="Ana D.-V."/>
            <person name="Cristina S.-P."/>
            <person name="Antonio V."/>
        </authorList>
    </citation>
    <scope>NUCLEOTIDE SEQUENCE [LARGE SCALE GENOMIC DNA]</scope>
    <source>
        <strain evidence="1 2">F13-25</strain>
    </source>
</reference>
<dbReference type="OrthoDB" id="240731at2157"/>
<dbReference type="Proteomes" id="UP000289691">
    <property type="component" value="Unassembled WGS sequence"/>
</dbReference>
<keyword evidence="2" id="KW-1185">Reference proteome</keyword>
<evidence type="ECO:0000313" key="2">
    <source>
        <dbReference type="Proteomes" id="UP000289691"/>
    </source>
</evidence>
<dbReference type="EMBL" id="RDFA01000005">
    <property type="protein sequence ID" value="RXK48036.1"/>
    <property type="molecule type" value="Genomic_DNA"/>
</dbReference>
<organism evidence="1 2">
    <name type="scientific">Halorientalis pallida</name>
    <dbReference type="NCBI Taxonomy" id="2479928"/>
    <lineage>
        <taxon>Archaea</taxon>
        <taxon>Methanobacteriati</taxon>
        <taxon>Methanobacteriota</taxon>
        <taxon>Stenosarchaea group</taxon>
        <taxon>Halobacteria</taxon>
        <taxon>Halobacteriales</taxon>
        <taxon>Haloarculaceae</taxon>
        <taxon>Halorientalis</taxon>
    </lineage>
</organism>
<accession>A0A498KTQ4</accession>
<name>A0A498KTQ4_9EURY</name>
<comment type="caution">
    <text evidence="1">The sequence shown here is derived from an EMBL/GenBank/DDBJ whole genome shotgun (WGS) entry which is preliminary data.</text>
</comment>
<proteinExistence type="predicted"/>
<gene>
    <name evidence="1" type="ORF">EAF64_15520</name>
</gene>
<dbReference type="RefSeq" id="WP_129069889.1">
    <property type="nucleotide sequence ID" value="NZ_RDFA01000005.1"/>
</dbReference>
<sequence>MQTTSISWCDYTWNPQTGCSRIGPICYDSDAGVPKCYAEKFSRRQERTDSKWTPENADENVTMHPERVEDPDEYHFPEGPGRVFVGSMTDMFHSETDPAFVQDVLDVCARHPEHVWIWLTKRPHNAADWRLDWPENCLLGTSVGSAGHEYPSTLHRIEQLRDIDVGLKWVSFEPLLEPIGEVALDHIDWVVVGGESAPDEHRREMKHEWADEIRRQCRDEGIPFYFKQSSSARPEQGTALTVYNEEYGVFEQREIRDFPELPTVAKAARADREEITS</sequence>
<dbReference type="InterPro" id="IPR011101">
    <property type="entry name" value="DUF5131"/>
</dbReference>
<evidence type="ECO:0000313" key="1">
    <source>
        <dbReference type="EMBL" id="RXK48036.1"/>
    </source>
</evidence>